<organism evidence="1 2">
    <name type="scientific">Thermosulfidibacter takaii (strain DSM 17441 / JCM 13301 / NBRC 103674 / ABI70S6)</name>
    <dbReference type="NCBI Taxonomy" id="1298851"/>
    <lineage>
        <taxon>Bacteria</taxon>
        <taxon>Pseudomonadati</taxon>
        <taxon>Thermosulfidibacterota</taxon>
        <taxon>Thermosulfidibacteria</taxon>
        <taxon>Thermosulfidibacterales</taxon>
        <taxon>Thermosulfidibacteraceae</taxon>
    </lineage>
</organism>
<reference evidence="2" key="1">
    <citation type="journal article" date="2018" name="Science">
        <title>A primordial and reversible TCA cycle in a facultatively chemolithoautotrophic thermophile.</title>
        <authorList>
            <person name="Nunoura T."/>
            <person name="Chikaraishi Y."/>
            <person name="Izaki R."/>
            <person name="Suwa T."/>
            <person name="Sato T."/>
            <person name="Harada T."/>
            <person name="Mori K."/>
            <person name="Kato Y."/>
            <person name="Miyazaki M."/>
            <person name="Shimamura S."/>
            <person name="Yanagawa K."/>
            <person name="Shuto A."/>
            <person name="Ohkouchi N."/>
            <person name="Fujita N."/>
            <person name="Takaki Y."/>
            <person name="Atomi H."/>
            <person name="Takai K."/>
        </authorList>
    </citation>
    <scope>NUCLEOTIDE SEQUENCE [LARGE SCALE GENOMIC DNA]</scope>
    <source>
        <strain evidence="2">DSM 17441 / JCM 13301 / NBRC 103674 / ABI70S6</strain>
    </source>
</reference>
<evidence type="ECO:0000313" key="1">
    <source>
        <dbReference type="EMBL" id="BAT71390.1"/>
    </source>
</evidence>
<dbReference type="Proteomes" id="UP000063234">
    <property type="component" value="Chromosome"/>
</dbReference>
<dbReference type="KEGG" id="ttk:TST_0584"/>
<dbReference type="RefSeq" id="WP_068549322.1">
    <property type="nucleotide sequence ID" value="NZ_AP013035.1"/>
</dbReference>
<dbReference type="AlphaFoldDB" id="A0A0S3QST5"/>
<dbReference type="STRING" id="1298851.TST_0584"/>
<name>A0A0S3QST5_THET7</name>
<keyword evidence="2" id="KW-1185">Reference proteome</keyword>
<evidence type="ECO:0000313" key="2">
    <source>
        <dbReference type="Proteomes" id="UP000063234"/>
    </source>
</evidence>
<protein>
    <submittedName>
        <fullName evidence="1">Uncharacterized protein</fullName>
    </submittedName>
</protein>
<sequence>MSEIERVLESVRRFLERDDLEVDYREEKEYGFKKSEAPSVVSRIKEAKSPDGSVLRVSITETFYDDAAVSFQEILVELYQNWMDPSRLVAYMQTGEQGTPIFSNQYLFNRINEIYDIM</sequence>
<accession>A0A0S3QST5</accession>
<dbReference type="EMBL" id="AP013035">
    <property type="protein sequence ID" value="BAT71390.1"/>
    <property type="molecule type" value="Genomic_DNA"/>
</dbReference>
<proteinExistence type="predicted"/>
<gene>
    <name evidence="1" type="ORF">TST_0584</name>
</gene>